<sequence>MSDNENKKDLVQDWIDRSALNAIQMSEDENYRQLVAVRATNWGKDITAKSDLRIKQSQAPHLEI</sequence>
<evidence type="ECO:0000313" key="1">
    <source>
        <dbReference type="EMBL" id="MEN2751639.1"/>
    </source>
</evidence>
<dbReference type="Proteomes" id="UP001461960">
    <property type="component" value="Unassembled WGS sequence"/>
</dbReference>
<protein>
    <submittedName>
        <fullName evidence="1">Uncharacterized protein</fullName>
    </submittedName>
</protein>
<proteinExistence type="predicted"/>
<reference evidence="1 2" key="1">
    <citation type="submission" date="2024-05" db="EMBL/GenBank/DDBJ databases">
        <authorList>
            <person name="Kim H.-Y."/>
            <person name="Kim E."/>
            <person name="Cai Y."/>
            <person name="Yang S.-M."/>
            <person name="Lee W."/>
        </authorList>
    </citation>
    <scope>NUCLEOTIDE SEQUENCE [LARGE SCALE GENOMIC DNA]</scope>
    <source>
        <strain evidence="1 2">FBL11</strain>
    </source>
</reference>
<dbReference type="EMBL" id="JBDGHN010000004">
    <property type="protein sequence ID" value="MEN2751639.1"/>
    <property type="molecule type" value="Genomic_DNA"/>
</dbReference>
<accession>A0ABU9X8B1</accession>
<dbReference type="RefSeq" id="WP_345832200.1">
    <property type="nucleotide sequence ID" value="NZ_JBDGHN010000004.1"/>
</dbReference>
<comment type="caution">
    <text evidence="1">The sequence shown here is derived from an EMBL/GenBank/DDBJ whole genome shotgun (WGS) entry which is preliminary data.</text>
</comment>
<keyword evidence="2" id="KW-1185">Reference proteome</keyword>
<name>A0ABU9X8B1_9GAMM</name>
<gene>
    <name evidence="1" type="ORF">AAIR29_08335</name>
</gene>
<organism evidence="1 2">
    <name type="scientific">Psychrobacter saeujeotis</name>
    <dbReference type="NCBI Taxonomy" id="3143436"/>
    <lineage>
        <taxon>Bacteria</taxon>
        <taxon>Pseudomonadati</taxon>
        <taxon>Pseudomonadota</taxon>
        <taxon>Gammaproteobacteria</taxon>
        <taxon>Moraxellales</taxon>
        <taxon>Moraxellaceae</taxon>
        <taxon>Psychrobacter</taxon>
    </lineage>
</organism>
<evidence type="ECO:0000313" key="2">
    <source>
        <dbReference type="Proteomes" id="UP001461960"/>
    </source>
</evidence>